<dbReference type="PANTHER" id="PTHR45979:SF28">
    <property type="entry name" value="POLY(A) RNA POLYMERASE CID14-LIKE"/>
    <property type="match status" value="1"/>
</dbReference>
<feature type="region of interest" description="Disordered" evidence="1">
    <location>
        <begin position="1"/>
        <end position="32"/>
    </location>
</feature>
<keyword evidence="3" id="KW-1185">Reference proteome</keyword>
<evidence type="ECO:0000256" key="1">
    <source>
        <dbReference type="SAM" id="MobiDB-lite"/>
    </source>
</evidence>
<dbReference type="PANTHER" id="PTHR45979">
    <property type="entry name" value="PAP/OAS1 SUBSTRATE-BINDING DOMAIN SUPERFAMILY"/>
    <property type="match status" value="1"/>
</dbReference>
<dbReference type="OrthoDB" id="273917at2759"/>
<organism evidence="2 3">
    <name type="scientific">Genlisea aurea</name>
    <dbReference type="NCBI Taxonomy" id="192259"/>
    <lineage>
        <taxon>Eukaryota</taxon>
        <taxon>Viridiplantae</taxon>
        <taxon>Streptophyta</taxon>
        <taxon>Embryophyta</taxon>
        <taxon>Tracheophyta</taxon>
        <taxon>Spermatophyta</taxon>
        <taxon>Magnoliopsida</taxon>
        <taxon>eudicotyledons</taxon>
        <taxon>Gunneridae</taxon>
        <taxon>Pentapetalae</taxon>
        <taxon>asterids</taxon>
        <taxon>lamiids</taxon>
        <taxon>Lamiales</taxon>
        <taxon>Lentibulariaceae</taxon>
        <taxon>Genlisea</taxon>
    </lineage>
</organism>
<feature type="compositionally biased region" description="Basic and acidic residues" evidence="1">
    <location>
        <begin position="1"/>
        <end position="10"/>
    </location>
</feature>
<accession>S8C124</accession>
<name>S8C124_9LAMI</name>
<dbReference type="InterPro" id="IPR058921">
    <property type="entry name" value="PAP/OAS1-rel"/>
</dbReference>
<feature type="non-terminal residue" evidence="2">
    <location>
        <position position="81"/>
    </location>
</feature>
<sequence>MAEFGEEKNPKGNSPPYEEDSRWSSSLPPGLESNAAECLSAAEESTAQVLNYVRPTLDSEEKRRDVIDYIQQLVKTRLHCE</sequence>
<dbReference type="Proteomes" id="UP000015453">
    <property type="component" value="Unassembled WGS sequence"/>
</dbReference>
<protein>
    <submittedName>
        <fullName evidence="2">Uncharacterized protein</fullName>
    </submittedName>
</protein>
<gene>
    <name evidence="2" type="ORF">M569_14333</name>
</gene>
<evidence type="ECO:0000313" key="3">
    <source>
        <dbReference type="Proteomes" id="UP000015453"/>
    </source>
</evidence>
<proteinExistence type="predicted"/>
<evidence type="ECO:0000313" key="2">
    <source>
        <dbReference type="EMBL" id="EPS60470.1"/>
    </source>
</evidence>
<reference evidence="2 3" key="1">
    <citation type="journal article" date="2013" name="BMC Genomics">
        <title>The miniature genome of a carnivorous plant Genlisea aurea contains a low number of genes and short non-coding sequences.</title>
        <authorList>
            <person name="Leushkin E.V."/>
            <person name="Sutormin R.A."/>
            <person name="Nabieva E.R."/>
            <person name="Penin A.A."/>
            <person name="Kondrashov A.S."/>
            <person name="Logacheva M.D."/>
        </authorList>
    </citation>
    <scope>NUCLEOTIDE SEQUENCE [LARGE SCALE GENOMIC DNA]</scope>
</reference>
<dbReference type="EMBL" id="AUSU01007549">
    <property type="protein sequence ID" value="EPS60470.1"/>
    <property type="molecule type" value="Genomic_DNA"/>
</dbReference>
<dbReference type="AlphaFoldDB" id="S8C124"/>
<comment type="caution">
    <text evidence="2">The sequence shown here is derived from an EMBL/GenBank/DDBJ whole genome shotgun (WGS) entry which is preliminary data.</text>
</comment>